<dbReference type="AlphaFoldDB" id="A0A0F9BMF9"/>
<organism evidence="1">
    <name type="scientific">marine sediment metagenome</name>
    <dbReference type="NCBI Taxonomy" id="412755"/>
    <lineage>
        <taxon>unclassified sequences</taxon>
        <taxon>metagenomes</taxon>
        <taxon>ecological metagenomes</taxon>
    </lineage>
</organism>
<name>A0A0F9BMF9_9ZZZZ</name>
<reference evidence="1" key="1">
    <citation type="journal article" date="2015" name="Nature">
        <title>Complex archaea that bridge the gap between prokaryotes and eukaryotes.</title>
        <authorList>
            <person name="Spang A."/>
            <person name="Saw J.H."/>
            <person name="Jorgensen S.L."/>
            <person name="Zaremba-Niedzwiedzka K."/>
            <person name="Martijn J."/>
            <person name="Lind A.E."/>
            <person name="van Eijk R."/>
            <person name="Schleper C."/>
            <person name="Guy L."/>
            <person name="Ettema T.J."/>
        </authorList>
    </citation>
    <scope>NUCLEOTIDE SEQUENCE</scope>
</reference>
<dbReference type="EMBL" id="LAZR01051254">
    <property type="protein sequence ID" value="KKK85556.1"/>
    <property type="molecule type" value="Genomic_DNA"/>
</dbReference>
<accession>A0A0F9BMF9</accession>
<comment type="caution">
    <text evidence="1">The sequence shown here is derived from an EMBL/GenBank/DDBJ whole genome shotgun (WGS) entry which is preliminary data.</text>
</comment>
<sequence>MNREEKGKEQLNRLMSATVKLASRLDSQALRCFNIVTQLEESYDIIHIGYVDVGSKVNFSGAEVDANPTPDKLENLVKARCVGGLYSVIDHCIDELKKLGVNYEQG</sequence>
<evidence type="ECO:0000313" key="1">
    <source>
        <dbReference type="EMBL" id="KKK85556.1"/>
    </source>
</evidence>
<gene>
    <name evidence="1" type="ORF">LCGC14_2772120</name>
</gene>
<proteinExistence type="predicted"/>
<protein>
    <submittedName>
        <fullName evidence="1">Uncharacterized protein</fullName>
    </submittedName>
</protein>